<proteinExistence type="predicted"/>
<name>A0A4Y2V555_ARAVE</name>
<evidence type="ECO:0000313" key="3">
    <source>
        <dbReference type="Proteomes" id="UP000499080"/>
    </source>
</evidence>
<sequence>MANYYQMKPLLLAFNNQRNNSLNLISWNAAGIKNKINHHSNTFFLTETRYIGLTRNPSQPETDSSSPTTRPIEQTDSPIEEVEQQFSSEIQ</sequence>
<dbReference type="AlphaFoldDB" id="A0A4Y2V555"/>
<protein>
    <submittedName>
        <fullName evidence="2">Uncharacterized protein</fullName>
    </submittedName>
</protein>
<comment type="caution">
    <text evidence="2">The sequence shown here is derived from an EMBL/GenBank/DDBJ whole genome shotgun (WGS) entry which is preliminary data.</text>
</comment>
<gene>
    <name evidence="2" type="ORF">AVEN_220627_1</name>
</gene>
<dbReference type="Proteomes" id="UP000499080">
    <property type="component" value="Unassembled WGS sequence"/>
</dbReference>
<feature type="compositionally biased region" description="Polar residues" evidence="1">
    <location>
        <begin position="55"/>
        <end position="77"/>
    </location>
</feature>
<evidence type="ECO:0000256" key="1">
    <source>
        <dbReference type="SAM" id="MobiDB-lite"/>
    </source>
</evidence>
<evidence type="ECO:0000313" key="2">
    <source>
        <dbReference type="EMBL" id="GBO19661.1"/>
    </source>
</evidence>
<organism evidence="2 3">
    <name type="scientific">Araneus ventricosus</name>
    <name type="common">Orbweaver spider</name>
    <name type="synonym">Epeira ventricosa</name>
    <dbReference type="NCBI Taxonomy" id="182803"/>
    <lineage>
        <taxon>Eukaryota</taxon>
        <taxon>Metazoa</taxon>
        <taxon>Ecdysozoa</taxon>
        <taxon>Arthropoda</taxon>
        <taxon>Chelicerata</taxon>
        <taxon>Arachnida</taxon>
        <taxon>Araneae</taxon>
        <taxon>Araneomorphae</taxon>
        <taxon>Entelegynae</taxon>
        <taxon>Araneoidea</taxon>
        <taxon>Araneidae</taxon>
        <taxon>Araneus</taxon>
    </lineage>
</organism>
<accession>A0A4Y2V555</accession>
<reference evidence="2 3" key="1">
    <citation type="journal article" date="2019" name="Sci. Rep.">
        <title>Orb-weaving spider Araneus ventricosus genome elucidates the spidroin gene catalogue.</title>
        <authorList>
            <person name="Kono N."/>
            <person name="Nakamura H."/>
            <person name="Ohtoshi R."/>
            <person name="Moran D.A.P."/>
            <person name="Shinohara A."/>
            <person name="Yoshida Y."/>
            <person name="Fujiwara M."/>
            <person name="Mori M."/>
            <person name="Tomita M."/>
            <person name="Arakawa K."/>
        </authorList>
    </citation>
    <scope>NUCLEOTIDE SEQUENCE [LARGE SCALE GENOMIC DNA]</scope>
</reference>
<dbReference type="EMBL" id="BGPR01043128">
    <property type="protein sequence ID" value="GBO19661.1"/>
    <property type="molecule type" value="Genomic_DNA"/>
</dbReference>
<feature type="region of interest" description="Disordered" evidence="1">
    <location>
        <begin position="54"/>
        <end position="91"/>
    </location>
</feature>
<keyword evidence="3" id="KW-1185">Reference proteome</keyword>